<evidence type="ECO:0000259" key="2">
    <source>
        <dbReference type="PROSITE" id="PS51722"/>
    </source>
</evidence>
<dbReference type="PROSITE" id="PS51722">
    <property type="entry name" value="G_TR_2"/>
    <property type="match status" value="1"/>
</dbReference>
<dbReference type="GO" id="GO:0005829">
    <property type="term" value="C:cytosol"/>
    <property type="evidence" value="ECO:0007669"/>
    <property type="project" value="TreeGrafter"/>
</dbReference>
<dbReference type="InterPro" id="IPR000640">
    <property type="entry name" value="EFG_V-like"/>
</dbReference>
<feature type="compositionally biased region" description="Basic and acidic residues" evidence="1">
    <location>
        <begin position="357"/>
        <end position="371"/>
    </location>
</feature>
<organism evidence="3 4">
    <name type="scientific">Crucibulum laeve</name>
    <dbReference type="NCBI Taxonomy" id="68775"/>
    <lineage>
        <taxon>Eukaryota</taxon>
        <taxon>Fungi</taxon>
        <taxon>Dikarya</taxon>
        <taxon>Basidiomycota</taxon>
        <taxon>Agaricomycotina</taxon>
        <taxon>Agaricomycetes</taxon>
        <taxon>Agaricomycetidae</taxon>
        <taxon>Agaricales</taxon>
        <taxon>Agaricineae</taxon>
        <taxon>Nidulariaceae</taxon>
        <taxon>Crucibulum</taxon>
    </lineage>
</organism>
<keyword evidence="4" id="KW-1185">Reference proteome</keyword>
<reference evidence="3 4" key="1">
    <citation type="journal article" date="2019" name="Nat. Ecol. Evol.">
        <title>Megaphylogeny resolves global patterns of mushroom evolution.</title>
        <authorList>
            <person name="Varga T."/>
            <person name="Krizsan K."/>
            <person name="Foldi C."/>
            <person name="Dima B."/>
            <person name="Sanchez-Garcia M."/>
            <person name="Sanchez-Ramirez S."/>
            <person name="Szollosi G.J."/>
            <person name="Szarkandi J.G."/>
            <person name="Papp V."/>
            <person name="Albert L."/>
            <person name="Andreopoulos W."/>
            <person name="Angelini C."/>
            <person name="Antonin V."/>
            <person name="Barry K.W."/>
            <person name="Bougher N.L."/>
            <person name="Buchanan P."/>
            <person name="Buyck B."/>
            <person name="Bense V."/>
            <person name="Catcheside P."/>
            <person name="Chovatia M."/>
            <person name="Cooper J."/>
            <person name="Damon W."/>
            <person name="Desjardin D."/>
            <person name="Finy P."/>
            <person name="Geml J."/>
            <person name="Haridas S."/>
            <person name="Hughes K."/>
            <person name="Justo A."/>
            <person name="Karasinski D."/>
            <person name="Kautmanova I."/>
            <person name="Kiss B."/>
            <person name="Kocsube S."/>
            <person name="Kotiranta H."/>
            <person name="LaButti K.M."/>
            <person name="Lechner B.E."/>
            <person name="Liimatainen K."/>
            <person name="Lipzen A."/>
            <person name="Lukacs Z."/>
            <person name="Mihaltcheva S."/>
            <person name="Morgado L.N."/>
            <person name="Niskanen T."/>
            <person name="Noordeloos M.E."/>
            <person name="Ohm R.A."/>
            <person name="Ortiz-Santana B."/>
            <person name="Ovrebo C."/>
            <person name="Racz N."/>
            <person name="Riley R."/>
            <person name="Savchenko A."/>
            <person name="Shiryaev A."/>
            <person name="Soop K."/>
            <person name="Spirin V."/>
            <person name="Szebenyi C."/>
            <person name="Tomsovsky M."/>
            <person name="Tulloss R.E."/>
            <person name="Uehling J."/>
            <person name="Grigoriev I.V."/>
            <person name="Vagvolgyi C."/>
            <person name="Papp T."/>
            <person name="Martin F.M."/>
            <person name="Miettinen O."/>
            <person name="Hibbett D.S."/>
            <person name="Nagy L.G."/>
        </authorList>
    </citation>
    <scope>NUCLEOTIDE SEQUENCE [LARGE SCALE GENOMIC DNA]</scope>
    <source>
        <strain evidence="3 4">CBS 166.37</strain>
    </source>
</reference>
<accession>A0A5C3LQD9</accession>
<dbReference type="EMBL" id="ML213622">
    <property type="protein sequence ID" value="TFK35379.1"/>
    <property type="molecule type" value="Genomic_DNA"/>
</dbReference>
<gene>
    <name evidence="3" type="ORF">BDQ12DRAFT_726121</name>
</gene>
<dbReference type="Gene3D" id="3.30.70.870">
    <property type="entry name" value="Elongation Factor G (Translational Gtpase), domain 3"/>
    <property type="match status" value="1"/>
</dbReference>
<feature type="region of interest" description="Disordered" evidence="1">
    <location>
        <begin position="315"/>
        <end position="374"/>
    </location>
</feature>
<name>A0A5C3LQD9_9AGAR</name>
<dbReference type="InterPro" id="IPR042116">
    <property type="entry name" value="TypA/BipA_C"/>
</dbReference>
<dbReference type="Gene3D" id="2.40.50.250">
    <property type="entry name" value="bipa protein"/>
    <property type="match status" value="1"/>
</dbReference>
<dbReference type="PRINTS" id="PR00315">
    <property type="entry name" value="ELONGATNFCT"/>
</dbReference>
<dbReference type="PANTHER" id="PTHR42908">
    <property type="entry name" value="TRANSLATION ELONGATION FACTOR-RELATED"/>
    <property type="match status" value="1"/>
</dbReference>
<sequence>MFIYPLIVKEPNTFLQSNTVKLHLWTNCYAREPLIPEGVKHSPRWLSVIFFIPFSSPLQLTVLLPLSHHTPRCSLVNASSPKIYVNPCLKVQLMNICAASADEKIVLDSSHAMTLEEALEDKYKYMRTFSSTVSRRADALEGITETERIRNIAIIAHVDHRKMTLIDQLLRQSGPIKQLTTTEQLLFTPTTSSATTTATTDSALDNGFITCVMGSNSLEHERGITILSRCTGVRYNGNLINIVDTPGHADFGGEVERIMSMVDNVALVVDVTEGLMIDMVRIEQSAQSWAQIPQSDLFDLFVMLGATDKQGDYLYSMPPQNKAGPATRSLKAPIHTSARSTSGASKAASSKSPTPPGDRRIGEQERVEHAEASAGGIDSVAGIMGGGVNVTLMHYEGWGAEGPQALPTTPIDPSAMSIFIHASDSSMVRREGTKLISQLICERIFKEAEANVALKILPGPTSKSLKLRGRGVLHMDVLLETLHREGFELSVGSPKAVMFPNLDPSAPSGSKLERIEEVTVLVKEVYAGGVMQKLMMRKGEMISYDVDDAGGGWVKAIMDIPARGLIGYMAGEFKNDHGQGTINHMFKGYELYKGAIDTGRNGALISMARGESAGYAMAPLQARRTLFIPPQTQVYPGMVVSESSKFQDIYINPCVKK</sequence>
<dbReference type="InterPro" id="IPR000795">
    <property type="entry name" value="T_Tr_GTP-bd_dom"/>
</dbReference>
<dbReference type="InterPro" id="IPR027417">
    <property type="entry name" value="P-loop_NTPase"/>
</dbReference>
<dbReference type="GO" id="GO:0003924">
    <property type="term" value="F:GTPase activity"/>
    <property type="evidence" value="ECO:0007669"/>
    <property type="project" value="InterPro"/>
</dbReference>
<dbReference type="GO" id="GO:1990904">
    <property type="term" value="C:ribonucleoprotein complex"/>
    <property type="evidence" value="ECO:0007669"/>
    <property type="project" value="TreeGrafter"/>
</dbReference>
<proteinExistence type="predicted"/>
<evidence type="ECO:0000313" key="3">
    <source>
        <dbReference type="EMBL" id="TFK35379.1"/>
    </source>
</evidence>
<dbReference type="Proteomes" id="UP000308652">
    <property type="component" value="Unassembled WGS sequence"/>
</dbReference>
<dbReference type="Gene3D" id="3.30.70.240">
    <property type="match status" value="1"/>
</dbReference>
<dbReference type="Gene3D" id="3.40.50.300">
    <property type="entry name" value="P-loop containing nucleotide triphosphate hydrolases"/>
    <property type="match status" value="1"/>
</dbReference>
<dbReference type="OrthoDB" id="364892at2759"/>
<dbReference type="AlphaFoldDB" id="A0A5C3LQD9"/>
<feature type="compositionally biased region" description="Low complexity" evidence="1">
    <location>
        <begin position="336"/>
        <end position="352"/>
    </location>
</feature>
<dbReference type="InterPro" id="IPR035647">
    <property type="entry name" value="EFG_III/V"/>
</dbReference>
<dbReference type="SUPFAM" id="SSF54980">
    <property type="entry name" value="EF-G C-terminal domain-like"/>
    <property type="match status" value="2"/>
</dbReference>
<evidence type="ECO:0000313" key="4">
    <source>
        <dbReference type="Proteomes" id="UP000308652"/>
    </source>
</evidence>
<dbReference type="SUPFAM" id="SSF52540">
    <property type="entry name" value="P-loop containing nucleoside triphosphate hydrolases"/>
    <property type="match status" value="1"/>
</dbReference>
<protein>
    <recommendedName>
        <fullName evidence="2">Tr-type G domain-containing protein</fullName>
    </recommendedName>
</protein>
<dbReference type="Pfam" id="PF00009">
    <property type="entry name" value="GTP_EFTU"/>
    <property type="match status" value="1"/>
</dbReference>
<evidence type="ECO:0000256" key="1">
    <source>
        <dbReference type="SAM" id="MobiDB-lite"/>
    </source>
</evidence>
<dbReference type="STRING" id="68775.A0A5C3LQD9"/>
<dbReference type="Pfam" id="PF21018">
    <property type="entry name" value="BipA_C"/>
    <property type="match status" value="1"/>
</dbReference>
<dbReference type="Pfam" id="PF00679">
    <property type="entry name" value="EFG_C"/>
    <property type="match status" value="1"/>
</dbReference>
<dbReference type="InterPro" id="IPR048876">
    <property type="entry name" value="BipA_C"/>
</dbReference>
<dbReference type="GO" id="GO:0005525">
    <property type="term" value="F:GTP binding"/>
    <property type="evidence" value="ECO:0007669"/>
    <property type="project" value="InterPro"/>
</dbReference>
<feature type="domain" description="Tr-type G" evidence="2">
    <location>
        <begin position="147"/>
        <end position="404"/>
    </location>
</feature>
<dbReference type="PANTHER" id="PTHR42908:SF8">
    <property type="entry name" value="TR-TYPE G DOMAIN-CONTAINING PROTEIN"/>
    <property type="match status" value="1"/>
</dbReference>